<name>A0A1B8ZN77_9FLAO</name>
<evidence type="ECO:0000256" key="1">
    <source>
        <dbReference type="SAM" id="Phobius"/>
    </source>
</evidence>
<feature type="transmembrane region" description="Helical" evidence="1">
    <location>
        <begin position="45"/>
        <end position="67"/>
    </location>
</feature>
<proteinExistence type="predicted"/>
<reference evidence="3" key="1">
    <citation type="submission" date="2016-07" db="EMBL/GenBank/DDBJ databases">
        <authorList>
            <person name="Florea S."/>
            <person name="Webb J.S."/>
            <person name="Jaromczyk J."/>
            <person name="Schardl C.L."/>
        </authorList>
    </citation>
    <scope>NUCLEOTIDE SEQUENCE [LARGE SCALE GENOMIC DNA]</scope>
    <source>
        <strain evidence="3">CC-VM-7</strain>
    </source>
</reference>
<evidence type="ECO:0000313" key="2">
    <source>
        <dbReference type="EMBL" id="OCA73066.1"/>
    </source>
</evidence>
<gene>
    <name evidence="2" type="ORF">BBI00_01360</name>
</gene>
<organism evidence="2 3">
    <name type="scientific">Chryseobacterium arthrosphaerae</name>
    <dbReference type="NCBI Taxonomy" id="651561"/>
    <lineage>
        <taxon>Bacteria</taxon>
        <taxon>Pseudomonadati</taxon>
        <taxon>Bacteroidota</taxon>
        <taxon>Flavobacteriia</taxon>
        <taxon>Flavobacteriales</taxon>
        <taxon>Weeksellaceae</taxon>
        <taxon>Chryseobacterium group</taxon>
        <taxon>Chryseobacterium</taxon>
    </lineage>
</organism>
<protein>
    <submittedName>
        <fullName evidence="2">Uncharacterized protein</fullName>
    </submittedName>
</protein>
<dbReference type="EMBL" id="MAYG01000001">
    <property type="protein sequence ID" value="OCA73066.1"/>
    <property type="molecule type" value="Genomic_DNA"/>
</dbReference>
<keyword evidence="1" id="KW-1133">Transmembrane helix</keyword>
<accession>A0A1B8ZN77</accession>
<comment type="caution">
    <text evidence="2">The sequence shown here is derived from an EMBL/GenBank/DDBJ whole genome shotgun (WGS) entry which is preliminary data.</text>
</comment>
<evidence type="ECO:0000313" key="3">
    <source>
        <dbReference type="Proteomes" id="UP000093432"/>
    </source>
</evidence>
<sequence>MIHISVAKVSLFSKKGNYFIALVECNAIANDKNARKTLHSLCHQLMILIFQQKAFLFISILIIDLILTNPDVILN</sequence>
<dbReference type="Proteomes" id="UP000093432">
    <property type="component" value="Unassembled WGS sequence"/>
</dbReference>
<dbReference type="AlphaFoldDB" id="A0A1B8ZN77"/>
<keyword evidence="1" id="KW-0812">Transmembrane</keyword>
<keyword evidence="1" id="KW-0472">Membrane</keyword>
<dbReference type="STRING" id="651561.BBI00_01360"/>